<reference evidence="7" key="1">
    <citation type="submission" date="2022-01" db="EMBL/GenBank/DDBJ databases">
        <authorList>
            <person name="King R."/>
        </authorList>
    </citation>
    <scope>NUCLEOTIDE SEQUENCE</scope>
</reference>
<keyword evidence="3" id="KW-0378">Hydrolase</keyword>
<gene>
    <name evidence="7" type="ORF">CEUTPL_LOCUS8636</name>
</gene>
<dbReference type="Gene3D" id="3.40.50.1820">
    <property type="entry name" value="alpha/beta hydrolase"/>
    <property type="match status" value="1"/>
</dbReference>
<protein>
    <recommendedName>
        <fullName evidence="6">Carboxylesterase type B domain-containing protein</fullName>
    </recommendedName>
</protein>
<name>A0A9N9MN51_9CUCU</name>
<dbReference type="Proteomes" id="UP001152799">
    <property type="component" value="Chromosome 4"/>
</dbReference>
<dbReference type="PANTHER" id="PTHR43142:SF1">
    <property type="entry name" value="CARBOXYLIC ESTER HYDROLASE"/>
    <property type="match status" value="1"/>
</dbReference>
<dbReference type="SUPFAM" id="SSF53474">
    <property type="entry name" value="alpha/beta-Hydrolases"/>
    <property type="match status" value="1"/>
</dbReference>
<dbReference type="InterPro" id="IPR002018">
    <property type="entry name" value="CarbesteraseB"/>
</dbReference>
<dbReference type="EMBL" id="OU892280">
    <property type="protein sequence ID" value="CAG9768088.1"/>
    <property type="molecule type" value="Genomic_DNA"/>
</dbReference>
<evidence type="ECO:0000256" key="4">
    <source>
        <dbReference type="ARBA" id="ARBA00023180"/>
    </source>
</evidence>
<keyword evidence="4" id="KW-0325">Glycoprotein</keyword>
<feature type="domain" description="Carboxylesterase type B" evidence="6">
    <location>
        <begin position="23"/>
        <end position="538"/>
    </location>
</feature>
<accession>A0A9N9MN51</accession>
<evidence type="ECO:0000256" key="1">
    <source>
        <dbReference type="ARBA" id="ARBA00005964"/>
    </source>
</evidence>
<keyword evidence="8" id="KW-1185">Reference proteome</keyword>
<evidence type="ECO:0000259" key="6">
    <source>
        <dbReference type="Pfam" id="PF00135"/>
    </source>
</evidence>
<evidence type="ECO:0000256" key="5">
    <source>
        <dbReference type="SAM" id="SignalP"/>
    </source>
</evidence>
<proteinExistence type="inferred from homology"/>
<comment type="similarity">
    <text evidence="1">Belongs to the type-B carboxylesterase/lipase family.</text>
</comment>
<evidence type="ECO:0000256" key="3">
    <source>
        <dbReference type="ARBA" id="ARBA00022801"/>
    </source>
</evidence>
<feature type="signal peptide" evidence="5">
    <location>
        <begin position="1"/>
        <end position="18"/>
    </location>
</feature>
<dbReference type="AlphaFoldDB" id="A0A9N9MN51"/>
<sequence length="551" mass="61593">MLTITLFCLLVHILKCESTQLADPIVTLQDGSLKGTIGKNYDGDDFYKFFGIPYAKPPINDLRFLPPVSADPWKGIRDASNVGSDCLSRDEFQPTKIVGDEDCLYLNVFTKNLPKNNTSLKPVMVFIYGGGLTAGSSRPGIYGPEFLMLKDIVLVTFNYRIGALGFLNSDDPKLGVFGNMGLKDQNLALKWVQQNIQHFNGDPNDVTIFGHSAGSASVHAHVLSPASNGLFHKAIMQSGSAINSWFWGAKNMAVELISKTGKIASTNQEALGILRNMSALDIFEAQQKIYDSPYPSERRPFAAVIELPNDSAFLTENPIEALMNKHHNDVPIMMGYTQNEGMLLDADRRATEKAGITLPKFSFENIIPHELNISKGSNESGIIRDILWKLYSDKPDSDRYDKMTDGYFLVGIMEGLKLHLKSATKPIYLYRVSLTGELNRLKYLMNRTHEFGVCHGDELGYLFSADITPPVTPDSLEDCSIRHFVELWTNFAIHGNPTQNTKSGEAWEPVQKDNIKVYDIGKISKMTVPPEVNRLEVWRKILKTWPLVDFN</sequence>
<evidence type="ECO:0000256" key="2">
    <source>
        <dbReference type="ARBA" id="ARBA00022487"/>
    </source>
</evidence>
<dbReference type="OrthoDB" id="19653at2759"/>
<evidence type="ECO:0000313" key="7">
    <source>
        <dbReference type="EMBL" id="CAG9768088.1"/>
    </source>
</evidence>
<dbReference type="PANTHER" id="PTHR43142">
    <property type="entry name" value="CARBOXYLIC ESTER HYDROLASE"/>
    <property type="match status" value="1"/>
</dbReference>
<keyword evidence="2" id="KW-0719">Serine esterase</keyword>
<dbReference type="InterPro" id="IPR029058">
    <property type="entry name" value="AB_hydrolase_fold"/>
</dbReference>
<keyword evidence="5" id="KW-0732">Signal</keyword>
<evidence type="ECO:0000313" key="8">
    <source>
        <dbReference type="Proteomes" id="UP001152799"/>
    </source>
</evidence>
<organism evidence="7 8">
    <name type="scientific">Ceutorhynchus assimilis</name>
    <name type="common">cabbage seed weevil</name>
    <dbReference type="NCBI Taxonomy" id="467358"/>
    <lineage>
        <taxon>Eukaryota</taxon>
        <taxon>Metazoa</taxon>
        <taxon>Ecdysozoa</taxon>
        <taxon>Arthropoda</taxon>
        <taxon>Hexapoda</taxon>
        <taxon>Insecta</taxon>
        <taxon>Pterygota</taxon>
        <taxon>Neoptera</taxon>
        <taxon>Endopterygota</taxon>
        <taxon>Coleoptera</taxon>
        <taxon>Polyphaga</taxon>
        <taxon>Cucujiformia</taxon>
        <taxon>Curculionidae</taxon>
        <taxon>Ceutorhynchinae</taxon>
        <taxon>Ceutorhynchus</taxon>
    </lineage>
</organism>
<feature type="chain" id="PRO_5040165878" description="Carboxylesterase type B domain-containing protein" evidence="5">
    <location>
        <begin position="19"/>
        <end position="551"/>
    </location>
</feature>
<dbReference type="Pfam" id="PF00135">
    <property type="entry name" value="COesterase"/>
    <property type="match status" value="1"/>
</dbReference>
<dbReference type="GO" id="GO:0052689">
    <property type="term" value="F:carboxylic ester hydrolase activity"/>
    <property type="evidence" value="ECO:0007669"/>
    <property type="project" value="UniProtKB-KW"/>
</dbReference>